<name>A0A7C3RMQ3_ARCFL</name>
<dbReference type="GO" id="GO:0003676">
    <property type="term" value="F:nucleic acid binding"/>
    <property type="evidence" value="ECO:0007669"/>
    <property type="project" value="InterPro"/>
</dbReference>
<organism evidence="1">
    <name type="scientific">Archaeoglobus fulgidus</name>
    <dbReference type="NCBI Taxonomy" id="2234"/>
    <lineage>
        <taxon>Archaea</taxon>
        <taxon>Methanobacteriati</taxon>
        <taxon>Methanobacteriota</taxon>
        <taxon>Archaeoglobi</taxon>
        <taxon>Archaeoglobales</taxon>
        <taxon>Archaeoglobaceae</taxon>
        <taxon>Archaeoglobus</taxon>
    </lineage>
</organism>
<dbReference type="GO" id="GO:0032259">
    <property type="term" value="P:methylation"/>
    <property type="evidence" value="ECO:0007669"/>
    <property type="project" value="InterPro"/>
</dbReference>
<comment type="caution">
    <text evidence="1">The sequence shown here is derived from an EMBL/GenBank/DDBJ whole genome shotgun (WGS) entry which is preliminary data.</text>
</comment>
<accession>A0A7C3RMQ3</accession>
<protein>
    <submittedName>
        <fullName evidence="1">DUF1156 domain-containing protein</fullName>
    </submittedName>
</protein>
<proteinExistence type="predicted"/>
<sequence length="843" mass="97118">MVTRKPISVARAIILLSTVPAPFRENGEVEKEKLKEMITEIRELIGLNSDVRAYKNDPKIGRFQKLLDFDPSGIFVMDPFAGQGNLMFSALEYGLRASVMDYNPVAYVLMKSILEYPRKYPHLAEDVEKYGKELIERTEKELGRFYKRGGRTALYYIWCWCIKCPYCGQRVPLTNQMWLDKNGKIGYWFRFKNGDFEVEIRQLSDKKGEKHTQKEGNAICEKSFGGCGNTISYEHMTRDIAERRDKELIAVVVRSRKGKAFELPSEEDRKNFEEAAKYLKENWDSFLEEDLIPTEDLKESELFRLTNYGLKKWYEVFTERQLLVMITLLRNIREIAREIEDQEYARVIATYLTLMLCNHVDNNSISAHWNAGRLESEPALAFRRPSMVYNFVEVNPFEKARGSLYNILNNIVKGIKFVANGRLNGNIEVKLGSVLNPSNLSKADLIITDPPYLDDVAYGELSEFFYVWMYRALKDYYPELPQPTPVDEDLVLSRGRFGDLNLAKTFYINGMKRAFRNISNTLKDDGLLVVIFAHSSPEAWNMLLEILRDARFRITSSYVVHTESIANVLARGKTSFMSSIVVSCRKITEEKGAYYETLIPQVESEIRDILDRIKTEDELLEIPITDLLIMTYGKVLEVLTQYTTIKSYDPNFKPDFENLIKDARDLILREIVRKLTGRTPSSLGPEASFLLVSKIFYGGSLPADEALKLSKAYGVKIDNLKSFIRRGKEGVSLLSFKEAELPSKPENVSRDNIYQQLLFLEKLAAEKGVSAVKTTLERYDNFRPDDIERIVTLLVKSYSIKQNKGVKFSPKDKEEFDILKNIQDVLKGKFVKRGTYTLEDFLS</sequence>
<gene>
    <name evidence="1" type="ORF">ENW66_09930</name>
</gene>
<dbReference type="InterPro" id="IPR002052">
    <property type="entry name" value="DNA_methylase_N6_adenine_CS"/>
</dbReference>
<dbReference type="SUPFAM" id="SSF53335">
    <property type="entry name" value="S-adenosyl-L-methionine-dependent methyltransferases"/>
    <property type="match status" value="1"/>
</dbReference>
<dbReference type="EMBL" id="DTLB01000052">
    <property type="protein sequence ID" value="HFW33245.1"/>
    <property type="molecule type" value="Genomic_DNA"/>
</dbReference>
<dbReference type="Gene3D" id="3.40.50.150">
    <property type="entry name" value="Vaccinia Virus protein VP39"/>
    <property type="match status" value="1"/>
</dbReference>
<evidence type="ECO:0000313" key="1">
    <source>
        <dbReference type="EMBL" id="HFW33245.1"/>
    </source>
</evidence>
<dbReference type="AlphaFoldDB" id="A0A7C3RMQ3"/>
<dbReference type="PROSITE" id="PS00092">
    <property type="entry name" value="N6_MTASE"/>
    <property type="match status" value="1"/>
</dbReference>
<reference evidence="1" key="1">
    <citation type="journal article" date="2020" name="mSystems">
        <title>Genome- and Community-Level Interaction Insights into Carbon Utilization and Element Cycling Functions of Hydrothermarchaeota in Hydrothermal Sediment.</title>
        <authorList>
            <person name="Zhou Z."/>
            <person name="Liu Y."/>
            <person name="Xu W."/>
            <person name="Pan J."/>
            <person name="Luo Z.H."/>
            <person name="Li M."/>
        </authorList>
    </citation>
    <scope>NUCLEOTIDE SEQUENCE [LARGE SCALE GENOMIC DNA]</scope>
    <source>
        <strain evidence="1">SpSt-87</strain>
    </source>
</reference>
<dbReference type="GO" id="GO:0008168">
    <property type="term" value="F:methyltransferase activity"/>
    <property type="evidence" value="ECO:0007669"/>
    <property type="project" value="InterPro"/>
</dbReference>
<dbReference type="InterPro" id="IPR029063">
    <property type="entry name" value="SAM-dependent_MTases_sf"/>
</dbReference>